<dbReference type="Proteomes" id="UP000095751">
    <property type="component" value="Unassembled WGS sequence"/>
</dbReference>
<feature type="region of interest" description="Disordered" evidence="1">
    <location>
        <begin position="588"/>
        <end position="607"/>
    </location>
</feature>
<keyword evidence="3" id="KW-1185">Reference proteome</keyword>
<dbReference type="InterPro" id="IPR050600">
    <property type="entry name" value="SETD3_SETD6_MTase"/>
</dbReference>
<dbReference type="InterPro" id="IPR029063">
    <property type="entry name" value="SAM-dependent_MTases_sf"/>
</dbReference>
<dbReference type="SUPFAM" id="SSF82199">
    <property type="entry name" value="SET domain"/>
    <property type="match status" value="1"/>
</dbReference>
<evidence type="ECO:0000313" key="2">
    <source>
        <dbReference type="EMBL" id="OEU21774.1"/>
    </source>
</evidence>
<dbReference type="OrthoDB" id="9991036at2759"/>
<name>A0A1E7FUG1_9STRA</name>
<dbReference type="KEGG" id="fcy:FRACYDRAFT_231920"/>
<dbReference type="EMBL" id="KV784353">
    <property type="protein sequence ID" value="OEU21774.1"/>
    <property type="molecule type" value="Genomic_DNA"/>
</dbReference>
<dbReference type="GO" id="GO:0016279">
    <property type="term" value="F:protein-lysine N-methyltransferase activity"/>
    <property type="evidence" value="ECO:0007669"/>
    <property type="project" value="TreeGrafter"/>
</dbReference>
<dbReference type="InParanoid" id="A0A1E7FUG1"/>
<reference evidence="2 3" key="1">
    <citation type="submission" date="2016-09" db="EMBL/GenBank/DDBJ databases">
        <title>Extensive genetic diversity and differential bi-allelic expression allows diatom success in the polar Southern Ocean.</title>
        <authorList>
            <consortium name="DOE Joint Genome Institute"/>
            <person name="Mock T."/>
            <person name="Otillar R.P."/>
            <person name="Strauss J."/>
            <person name="Dupont C."/>
            <person name="Frickenhaus S."/>
            <person name="Maumus F."/>
            <person name="Mcmullan M."/>
            <person name="Sanges R."/>
            <person name="Schmutz J."/>
            <person name="Toseland A."/>
            <person name="Valas R."/>
            <person name="Veluchamy A."/>
            <person name="Ward B.J."/>
            <person name="Allen A."/>
            <person name="Barry K."/>
            <person name="Falciatore A."/>
            <person name="Ferrante M."/>
            <person name="Fortunato A.E."/>
            <person name="Gloeckner G."/>
            <person name="Gruber A."/>
            <person name="Hipkin R."/>
            <person name="Janech M."/>
            <person name="Kroth P."/>
            <person name="Leese F."/>
            <person name="Lindquist E."/>
            <person name="Lyon B.R."/>
            <person name="Martin J."/>
            <person name="Mayer C."/>
            <person name="Parker M."/>
            <person name="Quesneville H."/>
            <person name="Raymond J."/>
            <person name="Uhlig C."/>
            <person name="Valentin K.U."/>
            <person name="Worden A.Z."/>
            <person name="Armbrust E.V."/>
            <person name="Bowler C."/>
            <person name="Green B."/>
            <person name="Moulton V."/>
            <person name="Van Oosterhout C."/>
            <person name="Grigoriev I."/>
        </authorList>
    </citation>
    <scope>NUCLEOTIDE SEQUENCE [LARGE SCALE GENOMIC DNA]</scope>
    <source>
        <strain evidence="2 3">CCMP1102</strain>
    </source>
</reference>
<proteinExistence type="predicted"/>
<protein>
    <submittedName>
        <fullName evidence="2">Uncharacterized protein</fullName>
    </submittedName>
</protein>
<sequence>MGDNNNNNDNDNDGVTTASPNDPKRRDDAIQALIVLLQMQYPKKGFLLNSSIQFESSSSSSSSSSQGASVRVVARNSIRKNENLLVVPQSAMLRSNSLDNNDELKSSTRSTSPSPSTSTSAMDFQSLRQTLSESYENCQREGSNDCLERFTLGEIWMAIRIMYGSYFDYWEMEDVERIWGKKSALTLYFVEQKTTLALIFDLIVYRVLVPGMSSEAVGFGKNFIDSNLPSNKKKRQMVEGALQNTFRYAMGLVFTRTHGVSQHDSQFKIIPLVEMFNGDSGGIPHSTVNVDLASGKWPFLDNVGRGGVYRDDYNLPCTCVYATRDISAGEELIISYGTEMSVHDFMHKYGTVPMSLLDPTIMKCEVSLYTPPEFIPIHTKRRQCLETVGFPLDKLKNDQNCPLTTLSPEPVQQVHNQYLSSYALYTTQEREHADIMSVRQYLILSELADDFELDRNLTTGKLRGPMYEGRVLPLLCRMIDYNLKLLCSSGDITSAIDIKQQASTTSSWERAALLARVAYRETLLMWRNAFVTKGLSAFGEKDKDNHKPLFFEAIHAPLCVTIGGCETGVQYSLPVFANAKETLSKDRESDFFRNEKPKESSSCKPRQTEDWDKWVGDRYDRLGGKCVTPELMKNTGRTWAVSGRGSSLSSTLETRKTLNELLHDPSLNIKTFLDCPCGDWLWMQAVNLTGVQYFGADITQRTVDETTKCFERANVHFHHIDWSCAIPPPVDLVMARDVLFHLSTSVVLDILRHINQSGARYLFTTTFPNTTSNIVDKFVKDHIGYRNINLYGPPYNFPDPVAVTGMEAVKESGRHMALWKLPVPLDDY</sequence>
<accession>A0A1E7FUG1</accession>
<feature type="region of interest" description="Disordered" evidence="1">
    <location>
        <begin position="96"/>
        <end position="123"/>
    </location>
</feature>
<evidence type="ECO:0000256" key="1">
    <source>
        <dbReference type="SAM" id="MobiDB-lite"/>
    </source>
</evidence>
<dbReference type="SUPFAM" id="SSF53335">
    <property type="entry name" value="S-adenosyl-L-methionine-dependent methyltransferases"/>
    <property type="match status" value="1"/>
</dbReference>
<gene>
    <name evidence="2" type="ORF">FRACYDRAFT_231920</name>
</gene>
<feature type="compositionally biased region" description="Low complexity" evidence="1">
    <location>
        <begin position="107"/>
        <end position="120"/>
    </location>
</feature>
<dbReference type="InterPro" id="IPR046341">
    <property type="entry name" value="SET_dom_sf"/>
</dbReference>
<dbReference type="PANTHER" id="PTHR13271">
    <property type="entry name" value="UNCHARACTERIZED PUTATIVE METHYLTRANSFERASE"/>
    <property type="match status" value="1"/>
</dbReference>
<dbReference type="Gene3D" id="3.40.50.150">
    <property type="entry name" value="Vaccinia Virus protein VP39"/>
    <property type="match status" value="1"/>
</dbReference>
<feature type="region of interest" description="Disordered" evidence="1">
    <location>
        <begin position="1"/>
        <end position="25"/>
    </location>
</feature>
<dbReference type="AlphaFoldDB" id="A0A1E7FUG1"/>
<evidence type="ECO:0000313" key="3">
    <source>
        <dbReference type="Proteomes" id="UP000095751"/>
    </source>
</evidence>
<organism evidence="2 3">
    <name type="scientific">Fragilariopsis cylindrus CCMP1102</name>
    <dbReference type="NCBI Taxonomy" id="635003"/>
    <lineage>
        <taxon>Eukaryota</taxon>
        <taxon>Sar</taxon>
        <taxon>Stramenopiles</taxon>
        <taxon>Ochrophyta</taxon>
        <taxon>Bacillariophyta</taxon>
        <taxon>Bacillariophyceae</taxon>
        <taxon>Bacillariophycidae</taxon>
        <taxon>Bacillariales</taxon>
        <taxon>Bacillariaceae</taxon>
        <taxon>Fragilariopsis</taxon>
    </lineage>
</organism>
<dbReference type="Gene3D" id="3.90.1410.10">
    <property type="entry name" value="set domain protein methyltransferase, domain 1"/>
    <property type="match status" value="1"/>
</dbReference>